<dbReference type="AlphaFoldDB" id="F6BBU4"/>
<sequence>MENSNDNQIIEMPIPPGLPQSIIARLLEMCNVKFDLRKDEIHDVKYPVLCGTLEDLKIAKEYLELVTETKLALREIARLARKFKTKVKLYTNDDEYRYILEIIANDIANKDKIEIVEEEPEGECEVIKVLDKEVKVYI</sequence>
<accession>F6BBU4</accession>
<dbReference type="Proteomes" id="UP000009227">
    <property type="component" value="Chromosome"/>
</dbReference>
<dbReference type="HOGENOM" id="CLU_1850644_0_0_2"/>
<organism evidence="2">
    <name type="scientific">Methanotorris igneus (strain DSM 5666 / JCM 11834 / Kol 5)</name>
    <dbReference type="NCBI Taxonomy" id="880724"/>
    <lineage>
        <taxon>Archaea</taxon>
        <taxon>Methanobacteriati</taxon>
        <taxon>Methanobacteriota</taxon>
        <taxon>Methanomada group</taxon>
        <taxon>Methanococci</taxon>
        <taxon>Methanococcales</taxon>
        <taxon>Methanocaldococcaceae</taxon>
        <taxon>Methanotorris</taxon>
    </lineage>
</organism>
<protein>
    <submittedName>
        <fullName evidence="1">Uncharacterized protein</fullName>
    </submittedName>
</protein>
<keyword evidence="2" id="KW-1185">Reference proteome</keyword>
<dbReference type="GeneID" id="10644565"/>
<reference evidence="1 2" key="1">
    <citation type="submission" date="2011-05" db="EMBL/GenBank/DDBJ databases">
        <title>Complete sequence of Methanotorris igneus Kol 5.</title>
        <authorList>
            <consortium name="US DOE Joint Genome Institute"/>
            <person name="Lucas S."/>
            <person name="Han J."/>
            <person name="Lapidus A."/>
            <person name="Cheng J.-F."/>
            <person name="Goodwin L."/>
            <person name="Pitluck S."/>
            <person name="Peters L."/>
            <person name="Mikhailova N."/>
            <person name="Chertkov O."/>
            <person name="Han C."/>
            <person name="Tapia R."/>
            <person name="Land M."/>
            <person name="Hauser L."/>
            <person name="Kyrpides N."/>
            <person name="Ivanova N."/>
            <person name="Pagani I."/>
            <person name="Sieprawska-Lupa M."/>
            <person name="Whitman W."/>
            <person name="Woyke T."/>
        </authorList>
    </citation>
    <scope>NUCLEOTIDE SEQUENCE [LARGE SCALE GENOMIC DNA]</scope>
    <source>
        <strain evidence="2">DSM 5666 / JCM 11834 / Kol 5</strain>
    </source>
</reference>
<proteinExistence type="predicted"/>
<dbReference type="STRING" id="880724.Metig_1692"/>
<dbReference type="OrthoDB" id="64089at2157"/>
<gene>
    <name evidence="1" type="ordered locus">Metig_1692</name>
</gene>
<evidence type="ECO:0000313" key="1">
    <source>
        <dbReference type="EMBL" id="AEF97224.1"/>
    </source>
</evidence>
<name>F6BBU4_METIK</name>
<dbReference type="RefSeq" id="WP_013799814.1">
    <property type="nucleotide sequence ID" value="NC_015562.1"/>
</dbReference>
<dbReference type="KEGG" id="mig:Metig_1692"/>
<dbReference type="EMBL" id="CP002737">
    <property type="protein sequence ID" value="AEF97224.1"/>
    <property type="molecule type" value="Genomic_DNA"/>
</dbReference>
<evidence type="ECO:0000313" key="2">
    <source>
        <dbReference type="Proteomes" id="UP000009227"/>
    </source>
</evidence>